<gene>
    <name evidence="2" type="ORF">PITG_14312</name>
</gene>
<dbReference type="GO" id="GO:0009113">
    <property type="term" value="P:purine nucleobase biosynthetic process"/>
    <property type="evidence" value="ECO:0007669"/>
    <property type="project" value="TreeGrafter"/>
</dbReference>
<evidence type="ECO:0000313" key="2">
    <source>
        <dbReference type="EMBL" id="EEY62563.1"/>
    </source>
</evidence>
<dbReference type="GO" id="GO:0004477">
    <property type="term" value="F:methenyltetrahydrofolate cyclohydrolase activity"/>
    <property type="evidence" value="ECO:0007669"/>
    <property type="project" value="TreeGrafter"/>
</dbReference>
<proteinExistence type="predicted"/>
<dbReference type="PANTHER" id="PTHR48099">
    <property type="entry name" value="C-1-TETRAHYDROFOLATE SYNTHASE, CYTOPLASMIC-RELATED"/>
    <property type="match status" value="1"/>
</dbReference>
<dbReference type="VEuPathDB" id="FungiDB:PITG_14312"/>
<evidence type="ECO:0000259" key="1">
    <source>
        <dbReference type="Pfam" id="PF00763"/>
    </source>
</evidence>
<dbReference type="KEGG" id="pif:PITG_14312"/>
<feature type="domain" description="Tetrahydrofolate dehydrogenase/cyclohydrolase catalytic" evidence="1">
    <location>
        <begin position="190"/>
        <end position="261"/>
    </location>
</feature>
<dbReference type="EMBL" id="DS028151">
    <property type="protein sequence ID" value="EEY62563.1"/>
    <property type="molecule type" value="Genomic_DNA"/>
</dbReference>
<dbReference type="InterPro" id="IPR020630">
    <property type="entry name" value="THF_DH/CycHdrlase_cat_dom"/>
</dbReference>
<sequence length="471" mass="52537">MQSLCYGTQKNAAIQKVDVLSYQFPPRPTRLRKEEHYFKRMLYKPHTPMELGDAVIGHITSAFVLVFGFMVPAVHSVVSWETNLSPIVPLVSGTGTVSLRDDGTISARSLNQLDLNSEKCHGHSQVSWQGAIAIQPSVKPTSATNIKMTDSAGAKMNAATIAEPFSLAVRQYIEQDMGGVGPKLVEVRRGTGKACARDGIRYELREVPKDELLEALEKANKDSDVHGILVYYPCFGAFPSFFGGTMDDFLRDSISIKKDVEGLCQFYRGNLYRNMRYVDDEKTQKCVLPCTHLAIVKILEHLGVYDKTKPTGDHLSGVNITVVSRSDIVTANVPYSFTCRGRVSYIVGRPLAAMLANDGADVYSADIYSLYLFRRGKLIPSEETQETACKKSRVIITGVPVKSYKLPLEWVSENTVIINVASFKNVDEAELLKIKGVQYVPLVGKVTVAMLERNLLRLYENFHWKPKKVWQ</sequence>
<dbReference type="HOGENOM" id="CLU_580726_0_0_1"/>
<accession>D0NPK1</accession>
<evidence type="ECO:0000313" key="3">
    <source>
        <dbReference type="Proteomes" id="UP000006643"/>
    </source>
</evidence>
<dbReference type="PANTHER" id="PTHR48099:SF3">
    <property type="entry name" value="METHYLENETETRAHYDROFOLATE DEHYDROGENASE [NAD(+)]"/>
    <property type="match status" value="1"/>
</dbReference>
<dbReference type="SUPFAM" id="SSF53223">
    <property type="entry name" value="Aminoacid dehydrogenase-like, N-terminal domain"/>
    <property type="match status" value="1"/>
</dbReference>
<dbReference type="SUPFAM" id="SSF51735">
    <property type="entry name" value="NAD(P)-binding Rossmann-fold domains"/>
    <property type="match status" value="1"/>
</dbReference>
<dbReference type="InterPro" id="IPR036291">
    <property type="entry name" value="NAD(P)-bd_dom_sf"/>
</dbReference>
<dbReference type="Pfam" id="PF00763">
    <property type="entry name" value="THF_DHG_CYH"/>
    <property type="match status" value="1"/>
</dbReference>
<reference evidence="3" key="1">
    <citation type="journal article" date="2009" name="Nature">
        <title>Genome sequence and analysis of the Irish potato famine pathogen Phytophthora infestans.</title>
        <authorList>
            <consortium name="The Broad Institute Genome Sequencing Platform"/>
            <person name="Haas B.J."/>
            <person name="Kamoun S."/>
            <person name="Zody M.C."/>
            <person name="Jiang R.H."/>
            <person name="Handsaker R.E."/>
            <person name="Cano L.M."/>
            <person name="Grabherr M."/>
            <person name="Kodira C.D."/>
            <person name="Raffaele S."/>
            <person name="Torto-Alalibo T."/>
            <person name="Bozkurt T.O."/>
            <person name="Ah-Fong A.M."/>
            <person name="Alvarado L."/>
            <person name="Anderson V.L."/>
            <person name="Armstrong M.R."/>
            <person name="Avrova A."/>
            <person name="Baxter L."/>
            <person name="Beynon J."/>
            <person name="Boevink P.C."/>
            <person name="Bollmann S.R."/>
            <person name="Bos J.I."/>
            <person name="Bulone V."/>
            <person name="Cai G."/>
            <person name="Cakir C."/>
            <person name="Carrington J.C."/>
            <person name="Chawner M."/>
            <person name="Conti L."/>
            <person name="Costanzo S."/>
            <person name="Ewan R."/>
            <person name="Fahlgren N."/>
            <person name="Fischbach M.A."/>
            <person name="Fugelstad J."/>
            <person name="Gilroy E.M."/>
            <person name="Gnerre S."/>
            <person name="Green P.J."/>
            <person name="Grenville-Briggs L.J."/>
            <person name="Griffith J."/>
            <person name="Grunwald N.J."/>
            <person name="Horn K."/>
            <person name="Horner N.R."/>
            <person name="Hu C.H."/>
            <person name="Huitema E."/>
            <person name="Jeong D.H."/>
            <person name="Jones A.M."/>
            <person name="Jones J.D."/>
            <person name="Jones R.W."/>
            <person name="Karlsson E.K."/>
            <person name="Kunjeti S.G."/>
            <person name="Lamour K."/>
            <person name="Liu Z."/>
            <person name="Ma L."/>
            <person name="Maclean D."/>
            <person name="Chibucos M.C."/>
            <person name="McDonald H."/>
            <person name="McWalters J."/>
            <person name="Meijer H.J."/>
            <person name="Morgan W."/>
            <person name="Morris P.F."/>
            <person name="Munro C.A."/>
            <person name="O'Neill K."/>
            <person name="Ospina-Giraldo M."/>
            <person name="Pinzon A."/>
            <person name="Pritchard L."/>
            <person name="Ramsahoye B."/>
            <person name="Ren Q."/>
            <person name="Restrepo S."/>
            <person name="Roy S."/>
            <person name="Sadanandom A."/>
            <person name="Savidor A."/>
            <person name="Schornack S."/>
            <person name="Schwartz D.C."/>
            <person name="Schumann U.D."/>
            <person name="Schwessinger B."/>
            <person name="Seyer L."/>
            <person name="Sharpe T."/>
            <person name="Silvar C."/>
            <person name="Song J."/>
            <person name="Studholme D.J."/>
            <person name="Sykes S."/>
            <person name="Thines M."/>
            <person name="van de Vondervoort P.J."/>
            <person name="Phuntumart V."/>
            <person name="Wawra S."/>
            <person name="Weide R."/>
            <person name="Win J."/>
            <person name="Young C."/>
            <person name="Zhou S."/>
            <person name="Fry W."/>
            <person name="Meyers B.C."/>
            <person name="van West P."/>
            <person name="Ristaino J."/>
            <person name="Govers F."/>
            <person name="Birch P.R."/>
            <person name="Whisson S.C."/>
            <person name="Judelson H.S."/>
            <person name="Nusbaum C."/>
        </authorList>
    </citation>
    <scope>NUCLEOTIDE SEQUENCE [LARGE SCALE GENOMIC DNA]</scope>
    <source>
        <strain evidence="3">T30-4</strain>
    </source>
</reference>
<dbReference type="InterPro" id="IPR046346">
    <property type="entry name" value="Aminoacid_DH-like_N_sf"/>
</dbReference>
<dbReference type="GO" id="GO:0035999">
    <property type="term" value="P:tetrahydrofolate interconversion"/>
    <property type="evidence" value="ECO:0007669"/>
    <property type="project" value="TreeGrafter"/>
</dbReference>
<organism evidence="2 3">
    <name type="scientific">Phytophthora infestans (strain T30-4)</name>
    <name type="common">Potato late blight agent</name>
    <dbReference type="NCBI Taxonomy" id="403677"/>
    <lineage>
        <taxon>Eukaryota</taxon>
        <taxon>Sar</taxon>
        <taxon>Stramenopiles</taxon>
        <taxon>Oomycota</taxon>
        <taxon>Peronosporomycetes</taxon>
        <taxon>Peronosporales</taxon>
        <taxon>Peronosporaceae</taxon>
        <taxon>Phytophthora</taxon>
    </lineage>
</organism>
<dbReference type="GO" id="GO:0005829">
    <property type="term" value="C:cytosol"/>
    <property type="evidence" value="ECO:0007669"/>
    <property type="project" value="TreeGrafter"/>
</dbReference>
<dbReference type="InParanoid" id="D0NPK1"/>
<dbReference type="Gene3D" id="3.40.50.720">
    <property type="entry name" value="NAD(P)-binding Rossmann-like Domain"/>
    <property type="match status" value="2"/>
</dbReference>
<dbReference type="AlphaFoldDB" id="D0NPK1"/>
<dbReference type="GO" id="GO:0004488">
    <property type="term" value="F:methylenetetrahydrofolate dehydrogenase (NADP+) activity"/>
    <property type="evidence" value="ECO:0007669"/>
    <property type="project" value="InterPro"/>
</dbReference>
<protein>
    <submittedName>
        <fullName evidence="2">Methylenetetrahydrofolate dehydrogenase [NAD+], putative</fullName>
    </submittedName>
</protein>
<dbReference type="OrthoDB" id="41403at2759"/>
<dbReference type="eggNOG" id="KOG0089">
    <property type="taxonomic scope" value="Eukaryota"/>
</dbReference>
<dbReference type="STRING" id="403677.D0NPK1"/>
<dbReference type="Proteomes" id="UP000006643">
    <property type="component" value="Unassembled WGS sequence"/>
</dbReference>
<keyword evidence="3" id="KW-1185">Reference proteome</keyword>
<dbReference type="OMA" id="ICPCASE"/>
<dbReference type="RefSeq" id="XP_002898805.1">
    <property type="nucleotide sequence ID" value="XM_002898759.1"/>
</dbReference>
<dbReference type="GO" id="GO:0004487">
    <property type="term" value="F:methylenetetrahydrofolate dehydrogenase (NAD+) activity"/>
    <property type="evidence" value="ECO:0007669"/>
    <property type="project" value="TreeGrafter"/>
</dbReference>
<dbReference type="Gene3D" id="3.40.50.10860">
    <property type="entry name" value="Leucine Dehydrogenase, chain A, domain 1"/>
    <property type="match status" value="1"/>
</dbReference>
<dbReference type="GeneID" id="9479655"/>
<name>D0NPK1_PHYIT</name>